<organism evidence="2">
    <name type="scientific">Oryza meridionalis</name>
    <dbReference type="NCBI Taxonomy" id="40149"/>
    <lineage>
        <taxon>Eukaryota</taxon>
        <taxon>Viridiplantae</taxon>
        <taxon>Streptophyta</taxon>
        <taxon>Embryophyta</taxon>
        <taxon>Tracheophyta</taxon>
        <taxon>Spermatophyta</taxon>
        <taxon>Magnoliopsida</taxon>
        <taxon>Liliopsida</taxon>
        <taxon>Poales</taxon>
        <taxon>Poaceae</taxon>
        <taxon>BOP clade</taxon>
        <taxon>Oryzoideae</taxon>
        <taxon>Oryzeae</taxon>
        <taxon>Oryzinae</taxon>
        <taxon>Oryza</taxon>
    </lineage>
</organism>
<dbReference type="PANTHER" id="PTHR32133:SF408">
    <property type="entry name" value="OS07G0120400 PROTEIN"/>
    <property type="match status" value="1"/>
</dbReference>
<reference evidence="2" key="2">
    <citation type="submission" date="2018-05" db="EMBL/GenBank/DDBJ databases">
        <title>OmerRS3 (Oryza meridionalis Reference Sequence Version 3).</title>
        <authorList>
            <person name="Zhang J."/>
            <person name="Kudrna D."/>
            <person name="Lee S."/>
            <person name="Talag J."/>
            <person name="Welchert J."/>
            <person name="Wing R.A."/>
        </authorList>
    </citation>
    <scope>NUCLEOTIDE SEQUENCE [LARGE SCALE GENOMIC DNA]</scope>
    <source>
        <strain evidence="2">cv. OR44</strain>
    </source>
</reference>
<dbReference type="InterPro" id="IPR001810">
    <property type="entry name" value="F-box_dom"/>
</dbReference>
<dbReference type="InterPro" id="IPR011043">
    <property type="entry name" value="Gal_Oxase/kelch_b-propeller"/>
</dbReference>
<protein>
    <recommendedName>
        <fullName evidence="1">F-box domain-containing protein</fullName>
    </recommendedName>
</protein>
<evidence type="ECO:0000313" key="2">
    <source>
        <dbReference type="EnsemblPlants" id="OMERI07G00660.5"/>
    </source>
</evidence>
<dbReference type="SUPFAM" id="SSF50965">
    <property type="entry name" value="Galactose oxidase, central domain"/>
    <property type="match status" value="1"/>
</dbReference>
<evidence type="ECO:0000313" key="3">
    <source>
        <dbReference type="Proteomes" id="UP000008021"/>
    </source>
</evidence>
<dbReference type="Proteomes" id="UP000008021">
    <property type="component" value="Chromosome 7"/>
</dbReference>
<feature type="domain" description="F-box" evidence="1">
    <location>
        <begin position="241"/>
        <end position="276"/>
    </location>
</feature>
<evidence type="ECO:0000259" key="1">
    <source>
        <dbReference type="Pfam" id="PF12937"/>
    </source>
</evidence>
<dbReference type="EnsemblPlants" id="OMERI07G00660.5">
    <property type="protein sequence ID" value="OMERI07G00660.5"/>
    <property type="gene ID" value="OMERI07G00660"/>
</dbReference>
<dbReference type="PANTHER" id="PTHR32133">
    <property type="entry name" value="OS07G0120400 PROTEIN"/>
    <property type="match status" value="1"/>
</dbReference>
<sequence length="601" mass="67551">MVWDPTTGDHRIFPQPPYLDFYCTGAVLCATRGCRHVDCHGGPYLLVFVATGEDDHSWACVYSSETGEWSSQASIAFDSYVEMLPGLLVQDTLYFRCERGKRILRYDIGKHELSEIDPPPLGHEVGILMESGYGGLGFATVEDCSILLWSRYVGDDGIEEWKKSWVIGLDFLNLVGNPSLSWELAGFAKGAHTIFISSEIGVFTIELKSGQVKKLCKEGYYTVVPYMSFYTSGQRNQLKTEILLRIPPDEPASLVRASLVCKPWRRIITDPAFLRRYRAFHRTPPMLGFLHNVDGDKAISSAPRFVPTTTTASSPFSPPAIGSPHWWWALDCRHGRVLINLFNPMELMVWDPITGDQHRFPVPPHPHAYCTGAVLCAARDCRHLDCHQGPFLVVFVGSGEHGYHYSWACLYSSETGEWSSKASIVFDSYVEMSPSLLVEDMLFFICENDIGSHELWEIEPPLWDDYQGGTLMTAEDGGLGFATMETRGLVLWSWYVDDDDGIADWEQLRVIKLEMLIPVDNPSVSLDLVGFIEGTQTIFVSSDVGVFAIELKSGQVKKILLGGGCRTQLEYRLYSDPSRPFRYASDRQSKMNKQTSFENSI</sequence>
<dbReference type="HOGENOM" id="CLU_010417_0_0_1"/>
<keyword evidence="3" id="KW-1185">Reference proteome</keyword>
<name>A0A0E0E714_9ORYZ</name>
<dbReference type="eggNOG" id="ENOG502SKDB">
    <property type="taxonomic scope" value="Eukaryota"/>
</dbReference>
<dbReference type="SUPFAM" id="SSF81383">
    <property type="entry name" value="F-box domain"/>
    <property type="match status" value="1"/>
</dbReference>
<dbReference type="InterPro" id="IPR036047">
    <property type="entry name" value="F-box-like_dom_sf"/>
</dbReference>
<dbReference type="Pfam" id="PF12937">
    <property type="entry name" value="F-box-like"/>
    <property type="match status" value="1"/>
</dbReference>
<dbReference type="AlphaFoldDB" id="A0A0E0E714"/>
<proteinExistence type="predicted"/>
<accession>A0A0E0E714</accession>
<dbReference type="Gramene" id="OMERI07G00660.5">
    <property type="protein sequence ID" value="OMERI07G00660.5"/>
    <property type="gene ID" value="OMERI07G00660"/>
</dbReference>
<reference evidence="2" key="1">
    <citation type="submission" date="2015-04" db="UniProtKB">
        <authorList>
            <consortium name="EnsemblPlants"/>
        </authorList>
    </citation>
    <scope>IDENTIFICATION</scope>
</reference>